<dbReference type="Proteomes" id="UP000308705">
    <property type="component" value="Unassembled WGS sequence"/>
</dbReference>
<evidence type="ECO:0000256" key="1">
    <source>
        <dbReference type="SAM" id="Phobius"/>
    </source>
</evidence>
<keyword evidence="4" id="KW-1185">Reference proteome</keyword>
<protein>
    <recommendedName>
        <fullName evidence="2">Terminal beta-(1-&gt;2)-arabinofuranosyltransferase C-terminal domain-containing protein</fullName>
    </recommendedName>
</protein>
<dbReference type="AlphaFoldDB" id="A0A4U3MKS8"/>
<feature type="transmembrane region" description="Helical" evidence="1">
    <location>
        <begin position="109"/>
        <end position="131"/>
    </location>
</feature>
<sequence>MKPAIHTPAALVRRYCAGRPCDLAAVPGGHRRSWELAVPVAVLAAAGWRRRWATEDAFINFRVVAVTRHGRQPFAFNRGERVEAATSPLWSAMLVGLDATLGRYVALEWLAVGAGLGLSVLGLAAATAASARLVRHLGPVRPWPAGALVLAALPPFWDFATSGLETGLTFGWLGGCQWLLTRRYTDAPGGRPRPASPAVDWLPVLLGLGPLIRPDLTLFSAAFLTTQLSLSRPGVAGSARTIGVALAVPAAYQLFRMAYFAATVPNTALVKEAGHNNWRRGLAYLDNHATPYLLAVPGALVAGWAGRWLAGSAPAGDRRLLVLLGAPAAGALLHAAFVVRVGGDFMHGRLLLPATFGLFMVAAALPTGAVGWMVPAALAAWAAACGLRLRAPDRPRGRWSGIVDERAWWQRESGHPHPVTLDDHSRVASARTGRRARQLAAQGADVLVRIDDQEHALAPGSGVVLESITIGLGSVAAGPHVHVIDVLGLADAVGSRIPADPAARIGHQKRLPPALVLARLALADEGDAGLPADVDPATLAAARRLLRQPAVTRLLAATQDPLTLTRALRNVHQAVALTRLRVDIDVDIDVDMETVAEPLAADRAPRRAPSSRWVRAAVLTAAGGVLAGVSVAVVRALRSRRPGPGGG</sequence>
<keyword evidence="1" id="KW-0472">Membrane</keyword>
<keyword evidence="1" id="KW-0812">Transmembrane</keyword>
<proteinExistence type="predicted"/>
<feature type="transmembrane region" description="Helical" evidence="1">
    <location>
        <begin position="289"/>
        <end position="308"/>
    </location>
</feature>
<feature type="transmembrane region" description="Helical" evidence="1">
    <location>
        <begin position="613"/>
        <end position="637"/>
    </location>
</feature>
<keyword evidence="1" id="KW-1133">Transmembrane helix</keyword>
<dbReference type="InterPro" id="IPR058983">
    <property type="entry name" value="AftB_C"/>
</dbReference>
<dbReference type="Pfam" id="PF26371">
    <property type="entry name" value="AftB_C"/>
    <property type="match status" value="1"/>
</dbReference>
<feature type="domain" description="Terminal beta-(1-&gt;2)-arabinofuranosyltransferase C-terminal" evidence="2">
    <location>
        <begin position="465"/>
        <end position="579"/>
    </location>
</feature>
<name>A0A4U3MKS8_9ACTN</name>
<organism evidence="3 4">
    <name type="scientific">Herbidospora galbida</name>
    <dbReference type="NCBI Taxonomy" id="2575442"/>
    <lineage>
        <taxon>Bacteria</taxon>
        <taxon>Bacillati</taxon>
        <taxon>Actinomycetota</taxon>
        <taxon>Actinomycetes</taxon>
        <taxon>Streptosporangiales</taxon>
        <taxon>Streptosporangiaceae</taxon>
        <taxon>Herbidospora</taxon>
    </lineage>
</organism>
<feature type="transmembrane region" description="Helical" evidence="1">
    <location>
        <begin position="320"/>
        <end position="338"/>
    </location>
</feature>
<gene>
    <name evidence="3" type="ORF">FDA94_09770</name>
</gene>
<dbReference type="OrthoDB" id="3721873at2"/>
<dbReference type="RefSeq" id="WP_137246729.1">
    <property type="nucleotide sequence ID" value="NZ_SZQA01000007.1"/>
</dbReference>
<evidence type="ECO:0000259" key="2">
    <source>
        <dbReference type="Pfam" id="PF26371"/>
    </source>
</evidence>
<reference evidence="3 4" key="1">
    <citation type="submission" date="2019-04" db="EMBL/GenBank/DDBJ databases">
        <title>Herbidospora sp. NEAU-GS14.nov., a novel actinomycete isolated from soil.</title>
        <authorList>
            <person name="Han L."/>
        </authorList>
    </citation>
    <scope>NUCLEOTIDE SEQUENCE [LARGE SCALE GENOMIC DNA]</scope>
    <source>
        <strain evidence="3 4">NEAU-GS14</strain>
    </source>
</reference>
<accession>A0A4U3MKS8</accession>
<comment type="caution">
    <text evidence="3">The sequence shown here is derived from an EMBL/GenBank/DDBJ whole genome shotgun (WGS) entry which is preliminary data.</text>
</comment>
<dbReference type="EMBL" id="SZQA01000007">
    <property type="protein sequence ID" value="TKK89222.1"/>
    <property type="molecule type" value="Genomic_DNA"/>
</dbReference>
<evidence type="ECO:0000313" key="3">
    <source>
        <dbReference type="EMBL" id="TKK89222.1"/>
    </source>
</evidence>
<evidence type="ECO:0000313" key="4">
    <source>
        <dbReference type="Proteomes" id="UP000308705"/>
    </source>
</evidence>
<feature type="transmembrane region" description="Helical" evidence="1">
    <location>
        <begin position="372"/>
        <end position="389"/>
    </location>
</feature>